<organism evidence="9 10">
    <name type="scientific">Exiguobacterium indicum</name>
    <dbReference type="NCBI Taxonomy" id="296995"/>
    <lineage>
        <taxon>Bacteria</taxon>
        <taxon>Bacillati</taxon>
        <taxon>Bacillota</taxon>
        <taxon>Bacilli</taxon>
        <taxon>Bacillales</taxon>
        <taxon>Bacillales Family XII. Incertae Sedis</taxon>
        <taxon>Exiguobacterium</taxon>
    </lineage>
</organism>
<evidence type="ECO:0000256" key="3">
    <source>
        <dbReference type="ARBA" id="ARBA00022692"/>
    </source>
</evidence>
<evidence type="ECO:0000256" key="1">
    <source>
        <dbReference type="ARBA" id="ARBA00004651"/>
    </source>
</evidence>
<feature type="transmembrane region" description="Helical" evidence="7">
    <location>
        <begin position="736"/>
        <end position="757"/>
    </location>
</feature>
<reference evidence="9 10" key="1">
    <citation type="journal article" date="2015" name="Int. J. Syst. Evol. Microbiol.">
        <title>Exiguobacterium enclense sp. nov., isolated from sediment.</title>
        <authorList>
            <person name="Dastager S.G."/>
            <person name="Mawlankar R."/>
            <person name="Sonalkar V.V."/>
            <person name="Thorat M.N."/>
            <person name="Mual P."/>
            <person name="Verma A."/>
            <person name="Krishnamurthi S."/>
            <person name="Tang S.K."/>
            <person name="Li W.J."/>
        </authorList>
    </citation>
    <scope>NUCLEOTIDE SEQUENCE [LARGE SCALE GENOMIC DNA]</scope>
    <source>
        <strain evidence="9 10">NIO-1109</strain>
    </source>
</reference>
<accession>A0A0V8GCT3</accession>
<comment type="caution">
    <text evidence="9">The sequence shown here is derived from an EMBL/GenBank/DDBJ whole genome shotgun (WGS) entry which is preliminary data.</text>
</comment>
<gene>
    <name evidence="9" type="ORF">AS033_14105</name>
</gene>
<proteinExistence type="inferred from homology"/>
<feature type="transmembrane region" description="Helical" evidence="7">
    <location>
        <begin position="820"/>
        <end position="839"/>
    </location>
</feature>
<feature type="transmembrane region" description="Helical" evidence="7">
    <location>
        <begin position="629"/>
        <end position="651"/>
    </location>
</feature>
<keyword evidence="2" id="KW-1003">Cell membrane</keyword>
<evidence type="ECO:0000259" key="8">
    <source>
        <dbReference type="Pfam" id="PF02687"/>
    </source>
</evidence>
<dbReference type="Proteomes" id="UP000053797">
    <property type="component" value="Unassembled WGS sequence"/>
</dbReference>
<comment type="similarity">
    <text evidence="6">Belongs to the ABC-4 integral membrane protein family.</text>
</comment>
<dbReference type="RefSeq" id="WP_058265972.1">
    <property type="nucleotide sequence ID" value="NZ_FMYN01000006.1"/>
</dbReference>
<feature type="transmembrane region" description="Helical" evidence="7">
    <location>
        <begin position="693"/>
        <end position="716"/>
    </location>
</feature>
<evidence type="ECO:0000313" key="9">
    <source>
        <dbReference type="EMBL" id="KSU48002.1"/>
    </source>
</evidence>
<dbReference type="EMBL" id="LNQL01000006">
    <property type="protein sequence ID" value="KSU48002.1"/>
    <property type="molecule type" value="Genomic_DNA"/>
</dbReference>
<dbReference type="OrthoDB" id="3268975at2"/>
<evidence type="ECO:0000256" key="4">
    <source>
        <dbReference type="ARBA" id="ARBA00022989"/>
    </source>
</evidence>
<evidence type="ECO:0000256" key="2">
    <source>
        <dbReference type="ARBA" id="ARBA00022475"/>
    </source>
</evidence>
<evidence type="ECO:0000313" key="10">
    <source>
        <dbReference type="Proteomes" id="UP000053797"/>
    </source>
</evidence>
<keyword evidence="4 7" id="KW-1133">Transmembrane helix</keyword>
<feature type="transmembrane region" description="Helical" evidence="7">
    <location>
        <begin position="789"/>
        <end position="814"/>
    </location>
</feature>
<feature type="transmembrane region" description="Helical" evidence="7">
    <location>
        <begin position="869"/>
        <end position="889"/>
    </location>
</feature>
<feature type="domain" description="ABC3 transporter permease C-terminal" evidence="8">
    <location>
        <begin position="739"/>
        <end position="849"/>
    </location>
</feature>
<dbReference type="InterPro" id="IPR050250">
    <property type="entry name" value="Macrolide_Exporter_MacB"/>
</dbReference>
<dbReference type="PANTHER" id="PTHR30572:SF4">
    <property type="entry name" value="ABC TRANSPORTER PERMEASE YTRF"/>
    <property type="match status" value="1"/>
</dbReference>
<sequence length="1242" mass="137907">MLKFIWNSWWRNKERFILLLVGVLIVSTGLSYLIGTTQANNGTVVDELQKRWGSSYDIVVRPEGSRSVTEDLNLLEPNYMSGLDGGITRKQYETIKQIADVEVAAPIAMIGNYNTNAETDTYNFKEPGIYKISFTDMQDTGLKKETESYSFFAGAGWFPPESDGLNRDVSPQELGEFPIYGYGSAVMLAGIDPEAEAQLVGLDQATKKATHSRYFTKDDVVNDYGDGVWDIPLIMNSQEYVNASRTYRYEKVDIPLVKDSMVETVRSIMKKGGESYLKTLPVKDTKEYYISTEQASKQLIKNILEDKVPEKASGSFDWMFLKPSSVEYQTIASPFAKRWPFTYQVTPQEVDKDALISKRSMYRKARIFGDGTGSLENVPKMHLNYIGVFDPKKLNISKDPLTELPMETYFPAKAQWVMDKNEKPVNPVREVKPTNDPYDFLTKPPSMLTTLDAAFKLRGDKAISAIRVNVKGVETMNATSEKKLKAVAQEIEDKTGLITDVTLGSSPQLALTYLPGLKGESALGWIQQPWIKLGSSMAIFQEAKVGMSGIILSVIAVALVYVFSSNIILLYARKKEFAILLSLGWRPRQLSKLLFLEATLLGTLVALISWTILGSFWLTTDHPIALSRIILIGLAGLLIYWGGTLVPMTLIRRIQPFESMRSGEVSKGRRFVRAQSILGMSINQLATYWQRTILSTIAIALPTSLFIFFLFITFRLKGVLYATWLGEYVGLEVGTMHYVAMGVALLIAILTTTEIMWQNVNERKSQLAVLKATGWRNGQIRTLVLSEGLMTGLFAGIIGLLIALAMIGFVYNQFPTGELGFLSVMLLIPAITGVLGALLPTQRAVSITPNAAIGSVATNTKATERRFRLALSAVGGALVVGVASLFFFATTEEGPASTKPVQTVALTVKTTGTKLADVKDKKKKTSSTKKVNSSKLDQLMNRGVVQTYPGDPKTKGNIFYVDKLLLSPPKELKLPTLDDEQYVTVPVILENYKDKDANGGYAIYKPNLFTLEDTSGNVYEAVDYENRNPDAWKDGYRYFPPFVSRVDLVFRVPSDKNTYVLLATSEAIAKPTTVKIEVDAANAASTNVKTGQKNKSKKTNTDVIKKLMDEGGKQTYPGDPNVMKYHGFKVSSAKRVQLPDLPSSKQAVSVTLELRVEGEATADSYIDYKPFTFPLIDSHKKSYTPEKTINHNKKAYSDNLGYLAPLHSKIDVIYIVPKTENTFVMNVHGGFTGYIYTVKITL</sequence>
<dbReference type="GO" id="GO:0022857">
    <property type="term" value="F:transmembrane transporter activity"/>
    <property type="evidence" value="ECO:0007669"/>
    <property type="project" value="TreeGrafter"/>
</dbReference>
<dbReference type="PANTHER" id="PTHR30572">
    <property type="entry name" value="MEMBRANE COMPONENT OF TRANSPORTER-RELATED"/>
    <property type="match status" value="1"/>
</dbReference>
<dbReference type="InterPro" id="IPR003838">
    <property type="entry name" value="ABC3_permease_C"/>
</dbReference>
<keyword evidence="3 7" id="KW-0812">Transmembrane</keyword>
<dbReference type="GO" id="GO:0005886">
    <property type="term" value="C:plasma membrane"/>
    <property type="evidence" value="ECO:0007669"/>
    <property type="project" value="UniProtKB-SubCell"/>
</dbReference>
<name>A0A0V8GCT3_9BACL</name>
<dbReference type="Pfam" id="PF02687">
    <property type="entry name" value="FtsX"/>
    <property type="match status" value="2"/>
</dbReference>
<protein>
    <recommendedName>
        <fullName evidence="8">ABC3 transporter permease C-terminal domain-containing protein</fullName>
    </recommendedName>
</protein>
<evidence type="ECO:0000256" key="6">
    <source>
        <dbReference type="ARBA" id="ARBA00038076"/>
    </source>
</evidence>
<feature type="transmembrane region" description="Helical" evidence="7">
    <location>
        <begin position="550"/>
        <end position="572"/>
    </location>
</feature>
<feature type="transmembrane region" description="Helical" evidence="7">
    <location>
        <begin position="593"/>
        <end position="617"/>
    </location>
</feature>
<dbReference type="AlphaFoldDB" id="A0A0V8GCT3"/>
<comment type="subcellular location">
    <subcellularLocation>
        <location evidence="1">Cell membrane</location>
        <topology evidence="1">Multi-pass membrane protein</topology>
    </subcellularLocation>
</comment>
<keyword evidence="5 7" id="KW-0472">Membrane</keyword>
<evidence type="ECO:0000256" key="7">
    <source>
        <dbReference type="SAM" id="Phobius"/>
    </source>
</evidence>
<evidence type="ECO:0000256" key="5">
    <source>
        <dbReference type="ARBA" id="ARBA00023136"/>
    </source>
</evidence>
<feature type="domain" description="ABC3 transporter permease C-terminal" evidence="8">
    <location>
        <begin position="550"/>
        <end position="656"/>
    </location>
</feature>